<reference evidence="1" key="1">
    <citation type="submission" date="2019-03" db="EMBL/GenBank/DDBJ databases">
        <authorList>
            <person name="Mank J."/>
            <person name="Almeida P."/>
        </authorList>
    </citation>
    <scope>NUCLEOTIDE SEQUENCE</scope>
    <source>
        <strain evidence="1">78183</strain>
    </source>
</reference>
<protein>
    <submittedName>
        <fullName evidence="1">Uncharacterized protein</fullName>
    </submittedName>
</protein>
<sequence>MAKVVGVAEFVDEWQWRLAEAAVEVYRIRKRSTKEMNTATASPSHQYLLLLAKFNYPNASFLKFSDILPSLFRTLYDPRKL</sequence>
<dbReference type="AlphaFoldDB" id="A0A6N2MA42"/>
<organism evidence="1">
    <name type="scientific">Salix viminalis</name>
    <name type="common">Common osier</name>
    <name type="synonym">Basket willow</name>
    <dbReference type="NCBI Taxonomy" id="40686"/>
    <lineage>
        <taxon>Eukaryota</taxon>
        <taxon>Viridiplantae</taxon>
        <taxon>Streptophyta</taxon>
        <taxon>Embryophyta</taxon>
        <taxon>Tracheophyta</taxon>
        <taxon>Spermatophyta</taxon>
        <taxon>Magnoliopsida</taxon>
        <taxon>eudicotyledons</taxon>
        <taxon>Gunneridae</taxon>
        <taxon>Pentapetalae</taxon>
        <taxon>rosids</taxon>
        <taxon>fabids</taxon>
        <taxon>Malpighiales</taxon>
        <taxon>Salicaceae</taxon>
        <taxon>Saliceae</taxon>
        <taxon>Salix</taxon>
    </lineage>
</organism>
<proteinExistence type="predicted"/>
<dbReference type="EMBL" id="CAADRP010001708">
    <property type="protein sequence ID" value="VFU49725.1"/>
    <property type="molecule type" value="Genomic_DNA"/>
</dbReference>
<evidence type="ECO:0000313" key="1">
    <source>
        <dbReference type="EMBL" id="VFU49725.1"/>
    </source>
</evidence>
<accession>A0A6N2MA42</accession>
<name>A0A6N2MA42_SALVM</name>
<gene>
    <name evidence="1" type="ORF">SVIM_LOCUS328327</name>
</gene>